<comment type="caution">
    <text evidence="2">The sequence shown here is derived from an EMBL/GenBank/DDBJ whole genome shotgun (WGS) entry which is preliminary data.</text>
</comment>
<keyword evidence="3" id="KW-1185">Reference proteome</keyword>
<name>U7VGV0_9FUSO</name>
<dbReference type="RefSeq" id="WP_023049597.1">
    <property type="nucleotide sequence ID" value="NZ_CP173065.2"/>
</dbReference>
<feature type="domain" description="Putative Se/S carrier protein-like" evidence="1">
    <location>
        <begin position="7"/>
        <end position="71"/>
    </location>
</feature>
<proteinExistence type="predicted"/>
<dbReference type="eggNOG" id="ENOG5032NEG">
    <property type="taxonomic scope" value="Bacteria"/>
</dbReference>
<evidence type="ECO:0000313" key="2">
    <source>
        <dbReference type="EMBL" id="ERT70053.1"/>
    </source>
</evidence>
<accession>U7VGV0</accession>
<dbReference type="Proteomes" id="UP000017081">
    <property type="component" value="Unassembled WGS sequence"/>
</dbReference>
<dbReference type="HOGENOM" id="CLU_167443_2_3_0"/>
<gene>
    <name evidence="2" type="ORF">HMPREF0202_00047</name>
</gene>
<dbReference type="STRING" id="1319815.HMPREF0202_00047"/>
<sequence>MNSENFLIITIDSTHLVMKVEKFLVDSGIDVRIIPLPGELKASCGLSLKANIEDAHKILELLIENNIDKNIYNFYLCEKNGFKKNFSTFNF</sequence>
<protein>
    <recommendedName>
        <fullName evidence="1">Putative Se/S carrier protein-like domain-containing protein</fullName>
    </recommendedName>
</protein>
<dbReference type="AlphaFoldDB" id="U7VGV0"/>
<evidence type="ECO:0000313" key="3">
    <source>
        <dbReference type="Proteomes" id="UP000017081"/>
    </source>
</evidence>
<dbReference type="EMBL" id="AXZF01000002">
    <property type="protein sequence ID" value="ERT70053.1"/>
    <property type="molecule type" value="Genomic_DNA"/>
</dbReference>
<reference evidence="2 3" key="1">
    <citation type="submission" date="2013-08" db="EMBL/GenBank/DDBJ databases">
        <authorList>
            <person name="Weinstock G."/>
            <person name="Sodergren E."/>
            <person name="Wylie T."/>
            <person name="Fulton L."/>
            <person name="Fulton R."/>
            <person name="Fronick C."/>
            <person name="O'Laughlin M."/>
            <person name="Godfrey J."/>
            <person name="Miner T."/>
            <person name="Herter B."/>
            <person name="Appelbaum E."/>
            <person name="Cordes M."/>
            <person name="Lek S."/>
            <person name="Wollam A."/>
            <person name="Pepin K.H."/>
            <person name="Palsikar V.B."/>
            <person name="Mitreva M."/>
            <person name="Wilson R.K."/>
        </authorList>
    </citation>
    <scope>NUCLEOTIDE SEQUENCE [LARGE SCALE GENOMIC DNA]</scope>
    <source>
        <strain evidence="2 3">ATCC BAA-474</strain>
    </source>
</reference>
<dbReference type="InterPro" id="IPR021778">
    <property type="entry name" value="Se/S_carrier-like"/>
</dbReference>
<dbReference type="Pfam" id="PF11823">
    <property type="entry name" value="Se_S_carrier"/>
    <property type="match status" value="1"/>
</dbReference>
<organism evidence="2 3">
    <name type="scientific">Cetobacterium somerae ATCC BAA-474</name>
    <dbReference type="NCBI Taxonomy" id="1319815"/>
    <lineage>
        <taxon>Bacteria</taxon>
        <taxon>Fusobacteriati</taxon>
        <taxon>Fusobacteriota</taxon>
        <taxon>Fusobacteriia</taxon>
        <taxon>Fusobacteriales</taxon>
        <taxon>Fusobacteriaceae</taxon>
        <taxon>Cetobacterium</taxon>
    </lineage>
</organism>
<evidence type="ECO:0000259" key="1">
    <source>
        <dbReference type="Pfam" id="PF11823"/>
    </source>
</evidence>